<protein>
    <submittedName>
        <fullName evidence="1">Uncharacterized protein</fullName>
    </submittedName>
</protein>
<proteinExistence type="predicted"/>
<organism evidence="1">
    <name type="scientific">marine sediment metagenome</name>
    <dbReference type="NCBI Taxonomy" id="412755"/>
    <lineage>
        <taxon>unclassified sequences</taxon>
        <taxon>metagenomes</taxon>
        <taxon>ecological metagenomes</taxon>
    </lineage>
</organism>
<dbReference type="AlphaFoldDB" id="X0UDG6"/>
<sequence>MTTERSAGDVRENNQASMNYLGHYVYNHAICGLDRQPDFVLGVALPDLWPRFSRKRRIRWQAVHAANVRDPQARQLRAGLLNHVAVDRRFHAL</sequence>
<evidence type="ECO:0000313" key="1">
    <source>
        <dbReference type="EMBL" id="GAF97361.1"/>
    </source>
</evidence>
<dbReference type="EMBL" id="BARS01017394">
    <property type="protein sequence ID" value="GAF97361.1"/>
    <property type="molecule type" value="Genomic_DNA"/>
</dbReference>
<feature type="non-terminal residue" evidence="1">
    <location>
        <position position="93"/>
    </location>
</feature>
<reference evidence="1" key="1">
    <citation type="journal article" date="2014" name="Front. Microbiol.">
        <title>High frequency of phylogenetically diverse reductive dehalogenase-homologous genes in deep subseafloor sedimentary metagenomes.</title>
        <authorList>
            <person name="Kawai M."/>
            <person name="Futagami T."/>
            <person name="Toyoda A."/>
            <person name="Takaki Y."/>
            <person name="Nishi S."/>
            <person name="Hori S."/>
            <person name="Arai W."/>
            <person name="Tsubouchi T."/>
            <person name="Morono Y."/>
            <person name="Uchiyama I."/>
            <person name="Ito T."/>
            <person name="Fujiyama A."/>
            <person name="Inagaki F."/>
            <person name="Takami H."/>
        </authorList>
    </citation>
    <scope>NUCLEOTIDE SEQUENCE</scope>
    <source>
        <strain evidence="1">Expedition CK06-06</strain>
    </source>
</reference>
<gene>
    <name evidence="1" type="ORF">S01H1_28457</name>
</gene>
<accession>X0UDG6</accession>
<name>X0UDG6_9ZZZZ</name>
<comment type="caution">
    <text evidence="1">The sequence shown here is derived from an EMBL/GenBank/DDBJ whole genome shotgun (WGS) entry which is preliminary data.</text>
</comment>